<dbReference type="HOGENOM" id="CLU_018398_3_2_9"/>
<dbReference type="HAMAP" id="MF_02126">
    <property type="entry name" value="RF_methyltr_PrmC"/>
    <property type="match status" value="1"/>
</dbReference>
<dbReference type="InterPro" id="IPR040758">
    <property type="entry name" value="PrmC_N"/>
</dbReference>
<dbReference type="Pfam" id="PF05175">
    <property type="entry name" value="MTS"/>
    <property type="match status" value="1"/>
</dbReference>
<evidence type="ECO:0000259" key="7">
    <source>
        <dbReference type="Pfam" id="PF17827"/>
    </source>
</evidence>
<dbReference type="GO" id="GO:0102559">
    <property type="term" value="F:peptide chain release factor N(5)-glutamine methyltransferase activity"/>
    <property type="evidence" value="ECO:0007669"/>
    <property type="project" value="UniProtKB-EC"/>
</dbReference>
<dbReference type="RefSeq" id="WP_010755786.1">
    <property type="nucleotide sequence ID" value="NZ_ASWD01000002.1"/>
</dbReference>
<evidence type="ECO:0000313" key="9">
    <source>
        <dbReference type="Proteomes" id="UP000013782"/>
    </source>
</evidence>
<dbReference type="EC" id="2.1.1.297" evidence="5"/>
<evidence type="ECO:0000313" key="8">
    <source>
        <dbReference type="EMBL" id="EOH98055.1"/>
    </source>
</evidence>
<proteinExistence type="inferred from homology"/>
<dbReference type="PROSITE" id="PS00092">
    <property type="entry name" value="N6_MTASE"/>
    <property type="match status" value="1"/>
</dbReference>
<protein>
    <recommendedName>
        <fullName evidence="5">Release factor glutamine methyltransferase</fullName>
        <shortName evidence="5">RF MTase</shortName>
        <ecNumber evidence="5">2.1.1.297</ecNumber>
    </recommendedName>
    <alternativeName>
        <fullName evidence="5">N5-glutamine methyltransferase PrmC</fullName>
    </alternativeName>
    <alternativeName>
        <fullName evidence="5">Protein-(glutamine-N5) MTase PrmC</fullName>
    </alternativeName>
    <alternativeName>
        <fullName evidence="5">Protein-glutamine N-methyltransferase PrmC</fullName>
    </alternativeName>
</protein>
<dbReference type="PANTHER" id="PTHR18895:SF74">
    <property type="entry name" value="MTRF1L RELEASE FACTOR GLUTAMINE METHYLTRANSFERASE"/>
    <property type="match status" value="1"/>
</dbReference>
<dbReference type="InterPro" id="IPR029063">
    <property type="entry name" value="SAM-dependent_MTases_sf"/>
</dbReference>
<dbReference type="OrthoDB" id="9800643at2"/>
<feature type="domain" description="Methyltransferase small" evidence="6">
    <location>
        <begin position="101"/>
        <end position="192"/>
    </location>
</feature>
<gene>
    <name evidence="5" type="primary">prmC</name>
    <name evidence="8" type="ORF">UAU_00725</name>
</gene>
<comment type="catalytic activity">
    <reaction evidence="4 5">
        <text>L-glutaminyl-[peptide chain release factor] + S-adenosyl-L-methionine = N(5)-methyl-L-glutaminyl-[peptide chain release factor] + S-adenosyl-L-homocysteine + H(+)</text>
        <dbReference type="Rhea" id="RHEA:42896"/>
        <dbReference type="Rhea" id="RHEA-COMP:10271"/>
        <dbReference type="Rhea" id="RHEA-COMP:10272"/>
        <dbReference type="ChEBI" id="CHEBI:15378"/>
        <dbReference type="ChEBI" id="CHEBI:30011"/>
        <dbReference type="ChEBI" id="CHEBI:57856"/>
        <dbReference type="ChEBI" id="CHEBI:59789"/>
        <dbReference type="ChEBI" id="CHEBI:61891"/>
        <dbReference type="EC" id="2.1.1.297"/>
    </reaction>
</comment>
<dbReference type="STRING" id="160454.RV10_GL004661"/>
<dbReference type="PANTHER" id="PTHR18895">
    <property type="entry name" value="HEMK METHYLTRANSFERASE"/>
    <property type="match status" value="1"/>
</dbReference>
<evidence type="ECO:0000256" key="5">
    <source>
        <dbReference type="HAMAP-Rule" id="MF_02126"/>
    </source>
</evidence>
<dbReference type="Gene3D" id="1.10.8.10">
    <property type="entry name" value="DNA helicase RuvA subunit, C-terminal domain"/>
    <property type="match status" value="1"/>
</dbReference>
<dbReference type="InterPro" id="IPR019874">
    <property type="entry name" value="RF_methyltr_PrmC"/>
</dbReference>
<dbReference type="InterPro" id="IPR002052">
    <property type="entry name" value="DNA_methylase_N6_adenine_CS"/>
</dbReference>
<feature type="binding site" evidence="5">
    <location>
        <begin position="184"/>
        <end position="187"/>
    </location>
    <ligand>
        <name>substrate</name>
    </ligand>
</feature>
<organism evidence="8 9">
    <name type="scientific">Enterococcus pallens ATCC BAA-351</name>
    <dbReference type="NCBI Taxonomy" id="1158607"/>
    <lineage>
        <taxon>Bacteria</taxon>
        <taxon>Bacillati</taxon>
        <taxon>Bacillota</taxon>
        <taxon>Bacilli</taxon>
        <taxon>Lactobacillales</taxon>
        <taxon>Enterococcaceae</taxon>
        <taxon>Enterococcus</taxon>
    </lineage>
</organism>
<evidence type="ECO:0000256" key="3">
    <source>
        <dbReference type="ARBA" id="ARBA00022691"/>
    </source>
</evidence>
<dbReference type="GO" id="GO:0003676">
    <property type="term" value="F:nucleic acid binding"/>
    <property type="evidence" value="ECO:0007669"/>
    <property type="project" value="InterPro"/>
</dbReference>
<dbReference type="Pfam" id="PF17827">
    <property type="entry name" value="PrmC_N"/>
    <property type="match status" value="1"/>
</dbReference>
<keyword evidence="1 5" id="KW-0489">Methyltransferase</keyword>
<comment type="caution">
    <text evidence="8">The sequence shown here is derived from an EMBL/GenBank/DDBJ whole genome shotgun (WGS) entry which is preliminary data.</text>
</comment>
<dbReference type="SUPFAM" id="SSF53335">
    <property type="entry name" value="S-adenosyl-L-methionine-dependent methyltransferases"/>
    <property type="match status" value="1"/>
</dbReference>
<dbReference type="CDD" id="cd02440">
    <property type="entry name" value="AdoMet_MTases"/>
    <property type="match status" value="1"/>
</dbReference>
<keyword evidence="3 5" id="KW-0949">S-adenosyl-L-methionine</keyword>
<dbReference type="InterPro" id="IPR050320">
    <property type="entry name" value="N5-glutamine_MTase"/>
</dbReference>
<name>R2SS11_9ENTE</name>
<evidence type="ECO:0000256" key="2">
    <source>
        <dbReference type="ARBA" id="ARBA00022679"/>
    </source>
</evidence>
<accession>R2SS11</accession>
<comment type="caution">
    <text evidence="5">Lacks conserved residue(s) required for the propagation of feature annotation.</text>
</comment>
<reference evidence="8 9" key="1">
    <citation type="submission" date="2013-02" db="EMBL/GenBank/DDBJ databases">
        <title>The Genome Sequence of Enterococcus pallens BAA-351.</title>
        <authorList>
            <consortium name="The Broad Institute Genome Sequencing Platform"/>
            <consortium name="The Broad Institute Genome Sequencing Center for Infectious Disease"/>
            <person name="Earl A.M."/>
            <person name="Gilmore M.S."/>
            <person name="Lebreton F."/>
            <person name="Walker B."/>
            <person name="Young S.K."/>
            <person name="Zeng Q."/>
            <person name="Gargeya S."/>
            <person name="Fitzgerald M."/>
            <person name="Haas B."/>
            <person name="Abouelleil A."/>
            <person name="Alvarado L."/>
            <person name="Arachchi H.M."/>
            <person name="Berlin A.M."/>
            <person name="Chapman S.B."/>
            <person name="Dewar J."/>
            <person name="Goldberg J."/>
            <person name="Griggs A."/>
            <person name="Gujja S."/>
            <person name="Hansen M."/>
            <person name="Howarth C."/>
            <person name="Imamovic A."/>
            <person name="Larimer J."/>
            <person name="McCowan C."/>
            <person name="Murphy C."/>
            <person name="Neiman D."/>
            <person name="Pearson M."/>
            <person name="Priest M."/>
            <person name="Roberts A."/>
            <person name="Saif S."/>
            <person name="Shea T."/>
            <person name="Sisk P."/>
            <person name="Sykes S."/>
            <person name="Wortman J."/>
            <person name="Nusbaum C."/>
            <person name="Birren B."/>
        </authorList>
    </citation>
    <scope>NUCLEOTIDE SEQUENCE [LARGE SCALE GENOMIC DNA]</scope>
    <source>
        <strain evidence="8 9">ATCC BAA-351</strain>
    </source>
</reference>
<evidence type="ECO:0000256" key="1">
    <source>
        <dbReference type="ARBA" id="ARBA00022603"/>
    </source>
</evidence>
<dbReference type="InterPro" id="IPR007848">
    <property type="entry name" value="Small_mtfrase_dom"/>
</dbReference>
<dbReference type="AlphaFoldDB" id="R2SS11"/>
<dbReference type="InterPro" id="IPR004556">
    <property type="entry name" value="HemK-like"/>
</dbReference>
<dbReference type="Proteomes" id="UP000013782">
    <property type="component" value="Unassembled WGS sequence"/>
</dbReference>
<comment type="similarity">
    <text evidence="5">Belongs to the protein N5-glutamine methyltransferase family. PrmC subfamily.</text>
</comment>
<feature type="binding site" evidence="5">
    <location>
        <position position="184"/>
    </location>
    <ligand>
        <name>S-adenosyl-L-methionine</name>
        <dbReference type="ChEBI" id="CHEBI:59789"/>
    </ligand>
</feature>
<feature type="domain" description="Release factor glutamine methyltransferase N-terminal" evidence="7">
    <location>
        <begin position="7"/>
        <end position="75"/>
    </location>
</feature>
<keyword evidence="9" id="KW-1185">Reference proteome</keyword>
<keyword evidence="2 5" id="KW-0808">Transferase</keyword>
<dbReference type="NCBIfam" id="TIGR00536">
    <property type="entry name" value="hemK_fam"/>
    <property type="match status" value="1"/>
</dbReference>
<dbReference type="eggNOG" id="COG2890">
    <property type="taxonomic scope" value="Bacteria"/>
</dbReference>
<dbReference type="NCBIfam" id="TIGR03534">
    <property type="entry name" value="RF_mod_PrmC"/>
    <property type="match status" value="1"/>
</dbReference>
<evidence type="ECO:0000256" key="4">
    <source>
        <dbReference type="ARBA" id="ARBA00048391"/>
    </source>
</evidence>
<dbReference type="EMBL" id="AJAQ01000001">
    <property type="protein sequence ID" value="EOH98055.1"/>
    <property type="molecule type" value="Genomic_DNA"/>
</dbReference>
<dbReference type="GO" id="GO:0032259">
    <property type="term" value="P:methylation"/>
    <property type="evidence" value="ECO:0007669"/>
    <property type="project" value="UniProtKB-KW"/>
</dbReference>
<dbReference type="Gene3D" id="3.40.50.150">
    <property type="entry name" value="Vaccinia Virus protein VP39"/>
    <property type="match status" value="1"/>
</dbReference>
<feature type="binding site" evidence="5">
    <location>
        <begin position="120"/>
        <end position="124"/>
    </location>
    <ligand>
        <name>S-adenosyl-L-methionine</name>
        <dbReference type="ChEBI" id="CHEBI:59789"/>
    </ligand>
</feature>
<feature type="binding site" evidence="5">
    <location>
        <position position="143"/>
    </location>
    <ligand>
        <name>S-adenosyl-L-methionine</name>
        <dbReference type="ChEBI" id="CHEBI:59789"/>
    </ligand>
</feature>
<sequence>MVKTYVEVLSRASSFLEEAGLEGYAIEYLFLERKGWDKTQWLLHMREAITVEEEKCIQADTQQLLKYIPAQYILGYSDFLGHRFKVTKDTLIPRPETEELVMLCLEKNQQRQCLKVVDIGTGTGAIAISLKLARPDWQVQAVDIAEETLKVAEENASNLKASVSFYLGDVLSTISEPQDIIISNPPYISHSEWMLMDESVRTYEPKKALFAENDGLAIYQKIAEEAPNCLKPDGMVLLEIGFKQGSLVKEIMETAFPDKYVEVKKDLSGNDRMIVVS</sequence>
<comment type="function">
    <text evidence="5">Methylates the class 1 translation termination release factors RF1/PrfA and RF2/PrfB on the glutamine residue of the universally conserved GGQ motif.</text>
</comment>
<dbReference type="PATRIC" id="fig|1158607.3.peg.730"/>
<evidence type="ECO:0000259" key="6">
    <source>
        <dbReference type="Pfam" id="PF05175"/>
    </source>
</evidence>